<comment type="caution">
    <text evidence="1">The sequence shown here is derived from an EMBL/GenBank/DDBJ whole genome shotgun (WGS) entry which is preliminary data.</text>
</comment>
<dbReference type="AlphaFoldDB" id="A0AAD4S2C1"/>
<sequence>MECEFSNAGELILQIHSNSRWSFNGHKGSIRLQLKYGLFKMLGCKMGILSSAQNLSDQLCVRYVSIPIQVKAREGFMEMDSSQVDDGGKWTELDSILKTQLEVIIFISCSGSDGHVSANMSAPASCSVGDDSGGILARASGLTTDSSYPLYCMMFMSVPYLKNKFEKIIAGRVFDRGRLLELIMRSTKFFLDTVDPCIIVLQGSKMIAEYRGYVFLLLQNGGSLEACELFVKTLQQVNVLCTNLILHMTREDKSGKAQELFYQLLVGDNSPIQMKGTLQRLKIIIRKFNCLVFSSQLGFTVFSLGLWSMGNDNDYVLIVTESQPGAPCCIGFGIHEWCLGWRKSLVRVVGIIEMLVVFKSGEIITQELREELSKKATGVFTRQKNAHLRCFFMVIQIAIYKGASGVIDGTVLGKVVFDKGLNHWHKEVVGAIEGQLKHGVFGGAKEVICRMQSY</sequence>
<accession>A0AAD4S2C1</accession>
<name>A0AAD4S2C1_9MAGN</name>
<evidence type="ECO:0000313" key="2">
    <source>
        <dbReference type="Proteomes" id="UP001202328"/>
    </source>
</evidence>
<proteinExistence type="predicted"/>
<dbReference type="Proteomes" id="UP001202328">
    <property type="component" value="Unassembled WGS sequence"/>
</dbReference>
<dbReference type="EMBL" id="JAJJMB010015858">
    <property type="protein sequence ID" value="KAI3851526.1"/>
    <property type="molecule type" value="Genomic_DNA"/>
</dbReference>
<protein>
    <submittedName>
        <fullName evidence="1">Uncharacterized protein</fullName>
    </submittedName>
</protein>
<keyword evidence="2" id="KW-1185">Reference proteome</keyword>
<gene>
    <name evidence="1" type="ORF">MKW98_000701</name>
</gene>
<organism evidence="1 2">
    <name type="scientific">Papaver atlanticum</name>
    <dbReference type="NCBI Taxonomy" id="357466"/>
    <lineage>
        <taxon>Eukaryota</taxon>
        <taxon>Viridiplantae</taxon>
        <taxon>Streptophyta</taxon>
        <taxon>Embryophyta</taxon>
        <taxon>Tracheophyta</taxon>
        <taxon>Spermatophyta</taxon>
        <taxon>Magnoliopsida</taxon>
        <taxon>Ranunculales</taxon>
        <taxon>Papaveraceae</taxon>
        <taxon>Papaveroideae</taxon>
        <taxon>Papaver</taxon>
    </lineage>
</organism>
<evidence type="ECO:0000313" key="1">
    <source>
        <dbReference type="EMBL" id="KAI3851526.1"/>
    </source>
</evidence>
<reference evidence="1" key="1">
    <citation type="submission" date="2022-04" db="EMBL/GenBank/DDBJ databases">
        <title>A functionally conserved STORR gene fusion in Papaver species that diverged 16.8 million years ago.</title>
        <authorList>
            <person name="Catania T."/>
        </authorList>
    </citation>
    <scope>NUCLEOTIDE SEQUENCE</scope>
    <source>
        <strain evidence="1">S-188037</strain>
    </source>
</reference>